<dbReference type="OrthoDB" id="2086067at2"/>
<dbReference type="Proteomes" id="UP000034076">
    <property type="component" value="Unassembled WGS sequence"/>
</dbReference>
<protein>
    <recommendedName>
        <fullName evidence="1">GerMN domain-containing protein</fullName>
    </recommendedName>
</protein>
<evidence type="ECO:0000259" key="1">
    <source>
        <dbReference type="SMART" id="SM00909"/>
    </source>
</evidence>
<proteinExistence type="predicted"/>
<gene>
    <name evidence="2" type="ORF">CHK_0177</name>
</gene>
<dbReference type="Pfam" id="PF10646">
    <property type="entry name" value="Germane"/>
    <property type="match status" value="1"/>
</dbReference>
<evidence type="ECO:0000313" key="2">
    <source>
        <dbReference type="EMBL" id="KKI52269.1"/>
    </source>
</evidence>
<keyword evidence="3" id="KW-1185">Reference proteome</keyword>
<feature type="domain" description="GerMN" evidence="1">
    <location>
        <begin position="86"/>
        <end position="185"/>
    </location>
</feature>
<sequence>MKKYGWKGLLCLMLCGILCFGLFGCSGKTPEASASASQDSTVQINPLPEGVSQDKSTARLYFGYMQDELLIGEVRVFSVPINESVETSIVKELISGPSAARADFTPVINPNTKVVGVQSESNFLFVTLSKEFLEPPEDNSAQENETYEKTRKKLAVFSIVNTLIEQGNYSRVQIRIDDSGSGSGRPITLEEAGFDGTGASDAFERNGELELTGQNTLREIMECIQTKSWDTLYNYIAYKNLYGQDKPSLDDFKSELNTAKLTIGEDFTIGDEVESADGVTEVVMASYSVKLKDGDAKTLSNVPVKLVLENDVWKITYTAFKKNFLS</sequence>
<dbReference type="AlphaFoldDB" id="A0A0M2NIA7"/>
<organism evidence="2 3">
    <name type="scientific">Christensenella hongkongensis</name>
    <dbReference type="NCBI Taxonomy" id="270498"/>
    <lineage>
        <taxon>Bacteria</taxon>
        <taxon>Bacillati</taxon>
        <taxon>Bacillota</taxon>
        <taxon>Clostridia</taxon>
        <taxon>Christensenellales</taxon>
        <taxon>Christensenellaceae</taxon>
        <taxon>Christensenella</taxon>
    </lineage>
</organism>
<reference evidence="2 3" key="1">
    <citation type="submission" date="2015-04" db="EMBL/GenBank/DDBJ databases">
        <title>Draft genome sequence of bacteremic isolate Catabacter hongkongensis type strain HKU16T.</title>
        <authorList>
            <person name="Lau S.K."/>
            <person name="Teng J.L."/>
            <person name="Huang Y."/>
            <person name="Curreem S.O."/>
            <person name="Tsui S.K."/>
            <person name="Woo P.C."/>
        </authorList>
    </citation>
    <scope>NUCLEOTIDE SEQUENCE [LARGE SCALE GENOMIC DNA]</scope>
    <source>
        <strain evidence="2 3">HKU16</strain>
    </source>
</reference>
<dbReference type="STRING" id="270498.CHK_0177"/>
<dbReference type="PROSITE" id="PS51257">
    <property type="entry name" value="PROKAR_LIPOPROTEIN"/>
    <property type="match status" value="1"/>
</dbReference>
<comment type="caution">
    <text evidence="2">The sequence shown here is derived from an EMBL/GenBank/DDBJ whole genome shotgun (WGS) entry which is preliminary data.</text>
</comment>
<dbReference type="SMART" id="SM00909">
    <property type="entry name" value="Germane"/>
    <property type="match status" value="1"/>
</dbReference>
<accession>A0A0M2NIA7</accession>
<dbReference type="InterPro" id="IPR019606">
    <property type="entry name" value="GerMN"/>
</dbReference>
<evidence type="ECO:0000313" key="3">
    <source>
        <dbReference type="Proteomes" id="UP000034076"/>
    </source>
</evidence>
<name>A0A0M2NIA7_9FIRM</name>
<dbReference type="RefSeq" id="WP_046442064.1">
    <property type="nucleotide sequence ID" value="NZ_CAUERS010000060.1"/>
</dbReference>
<dbReference type="EMBL" id="LAYJ01000029">
    <property type="protein sequence ID" value="KKI52269.1"/>
    <property type="molecule type" value="Genomic_DNA"/>
</dbReference>